<dbReference type="Proteomes" id="UP000233781">
    <property type="component" value="Unassembled WGS sequence"/>
</dbReference>
<evidence type="ECO:0000256" key="4">
    <source>
        <dbReference type="ARBA" id="ARBA00023004"/>
    </source>
</evidence>
<evidence type="ECO:0000256" key="6">
    <source>
        <dbReference type="ARBA" id="ARBA00034078"/>
    </source>
</evidence>
<gene>
    <name evidence="8" type="ORF">ATL31_1226</name>
</gene>
<dbReference type="Pfam" id="PF01257">
    <property type="entry name" value="2Fe-2S_thioredx"/>
    <property type="match status" value="1"/>
</dbReference>
<feature type="region of interest" description="Disordered" evidence="7">
    <location>
        <begin position="1"/>
        <end position="20"/>
    </location>
</feature>
<dbReference type="SUPFAM" id="SSF52833">
    <property type="entry name" value="Thioredoxin-like"/>
    <property type="match status" value="1"/>
</dbReference>
<feature type="region of interest" description="Disordered" evidence="7">
    <location>
        <begin position="235"/>
        <end position="400"/>
    </location>
</feature>
<dbReference type="InterPro" id="IPR041921">
    <property type="entry name" value="NuoE_N"/>
</dbReference>
<dbReference type="EMBL" id="PJNE01000001">
    <property type="protein sequence ID" value="PKW26415.1"/>
    <property type="molecule type" value="Genomic_DNA"/>
</dbReference>
<feature type="compositionally biased region" description="Basic and acidic residues" evidence="7">
    <location>
        <begin position="263"/>
        <end position="289"/>
    </location>
</feature>
<dbReference type="AlphaFoldDB" id="A0A2N3YHT9"/>
<proteinExistence type="inferred from homology"/>
<evidence type="ECO:0000256" key="1">
    <source>
        <dbReference type="ARBA" id="ARBA00010643"/>
    </source>
</evidence>
<evidence type="ECO:0000256" key="2">
    <source>
        <dbReference type="ARBA" id="ARBA00022714"/>
    </source>
</evidence>
<dbReference type="NCBIfam" id="NF005721">
    <property type="entry name" value="PRK07539.1-1"/>
    <property type="match status" value="1"/>
</dbReference>
<dbReference type="PANTHER" id="PTHR10371">
    <property type="entry name" value="NADH DEHYDROGENASE UBIQUINONE FLAVOPROTEIN 2, MITOCHONDRIAL"/>
    <property type="match status" value="1"/>
</dbReference>
<evidence type="ECO:0000313" key="9">
    <source>
        <dbReference type="Proteomes" id="UP000233781"/>
    </source>
</evidence>
<keyword evidence="9" id="KW-1185">Reference proteome</keyword>
<evidence type="ECO:0000256" key="3">
    <source>
        <dbReference type="ARBA" id="ARBA00022723"/>
    </source>
</evidence>
<evidence type="ECO:0000256" key="5">
    <source>
        <dbReference type="ARBA" id="ARBA00023014"/>
    </source>
</evidence>
<reference evidence="8 9" key="1">
    <citation type="submission" date="2017-12" db="EMBL/GenBank/DDBJ databases">
        <title>Sequencing the genomes of 1000 Actinobacteria strains.</title>
        <authorList>
            <person name="Klenk H.-P."/>
        </authorList>
    </citation>
    <scope>NUCLEOTIDE SEQUENCE [LARGE SCALE GENOMIC DNA]</scope>
    <source>
        <strain evidence="8 9">DSM 12806</strain>
    </source>
</reference>
<keyword evidence="3" id="KW-0479">Metal-binding</keyword>
<dbReference type="InterPro" id="IPR002023">
    <property type="entry name" value="NuoE-like"/>
</dbReference>
<dbReference type="Gene3D" id="1.10.10.1590">
    <property type="entry name" value="NADH-quinone oxidoreductase subunit E"/>
    <property type="match status" value="1"/>
</dbReference>
<organism evidence="8 9">
    <name type="scientific">Phycicoccus duodecadis</name>
    <dbReference type="NCBI Taxonomy" id="173053"/>
    <lineage>
        <taxon>Bacteria</taxon>
        <taxon>Bacillati</taxon>
        <taxon>Actinomycetota</taxon>
        <taxon>Actinomycetes</taxon>
        <taxon>Micrococcales</taxon>
        <taxon>Intrasporangiaceae</taxon>
        <taxon>Phycicoccus</taxon>
    </lineage>
</organism>
<dbReference type="FunFam" id="1.10.10.1590:FF:000001">
    <property type="entry name" value="NADH-quinone oxidoreductase subunit E"/>
    <property type="match status" value="1"/>
</dbReference>
<dbReference type="InterPro" id="IPR036249">
    <property type="entry name" value="Thioredoxin-like_sf"/>
</dbReference>
<dbReference type="PROSITE" id="PS01099">
    <property type="entry name" value="COMPLEX1_24K"/>
    <property type="match status" value="1"/>
</dbReference>
<sequence length="400" mass="41504">MTGHFGLQSASGHLTVPGESKDPYPADVEATFRADAAQVIARYPEKRSALLPLLHLVQSVDGYVTGRGIELCAELLDLTTAEVSGVATFYTQYKRHPNGEYTVGVCTNTLCAVMGGDEIWEAVSEHLGIGHDETTPDGKVTLERVECNAACDYAPVVMANWEFFDNQTPESTKQLVDDLREGKDVRPTRGPSRVCTFKQVSRTLAGFSDGLADEGVGAGPASLLGLEIAKRKGWSAPQGAGSAHGSSTAGAAPGNTEVTPASDDAKAEKSEPGAERDASDETPGEKHDAGTSTDKPAKKAAARKTPARRAAGTKAGPSDDGPPVASTGDGVSGVARQEGSPADPVDIEPAQDADLEHPKDRAANVSAQSASVPVGHDASAASTLFDEPDGDETTDAKGDR</sequence>
<evidence type="ECO:0000313" key="8">
    <source>
        <dbReference type="EMBL" id="PKW26415.1"/>
    </source>
</evidence>
<dbReference type="NCBIfam" id="TIGR01958">
    <property type="entry name" value="nuoE_fam"/>
    <property type="match status" value="1"/>
</dbReference>
<evidence type="ECO:0000256" key="7">
    <source>
        <dbReference type="SAM" id="MobiDB-lite"/>
    </source>
</evidence>
<protein>
    <submittedName>
        <fullName evidence="8">NADH dehydrogenase subunit E</fullName>
    </submittedName>
</protein>
<dbReference type="GO" id="GO:0003954">
    <property type="term" value="F:NADH dehydrogenase activity"/>
    <property type="evidence" value="ECO:0007669"/>
    <property type="project" value="TreeGrafter"/>
</dbReference>
<keyword evidence="4" id="KW-0408">Iron</keyword>
<name>A0A2N3YHT9_9MICO</name>
<dbReference type="PANTHER" id="PTHR10371:SF3">
    <property type="entry name" value="NADH DEHYDROGENASE [UBIQUINONE] FLAVOPROTEIN 2, MITOCHONDRIAL"/>
    <property type="match status" value="1"/>
</dbReference>
<dbReference type="Gene3D" id="3.40.30.10">
    <property type="entry name" value="Glutaredoxin"/>
    <property type="match status" value="1"/>
</dbReference>
<keyword evidence="5" id="KW-0411">Iron-sulfur</keyword>
<dbReference type="InterPro" id="IPR042128">
    <property type="entry name" value="NuoE_dom"/>
</dbReference>
<keyword evidence="2" id="KW-0001">2Fe-2S</keyword>
<dbReference type="GO" id="GO:0046872">
    <property type="term" value="F:metal ion binding"/>
    <property type="evidence" value="ECO:0007669"/>
    <property type="project" value="UniProtKB-KW"/>
</dbReference>
<feature type="compositionally biased region" description="Basic residues" evidence="7">
    <location>
        <begin position="298"/>
        <end position="307"/>
    </location>
</feature>
<comment type="caution">
    <text evidence="8">The sequence shown here is derived from an EMBL/GenBank/DDBJ whole genome shotgun (WGS) entry which is preliminary data.</text>
</comment>
<accession>A0A2N3YHT9</accession>
<dbReference type="CDD" id="cd03064">
    <property type="entry name" value="TRX_Fd_NuoE"/>
    <property type="match status" value="1"/>
</dbReference>
<comment type="similarity">
    <text evidence="1">Belongs to the complex I 24 kDa subunit family.</text>
</comment>
<dbReference type="GO" id="GO:0051537">
    <property type="term" value="F:2 iron, 2 sulfur cluster binding"/>
    <property type="evidence" value="ECO:0007669"/>
    <property type="project" value="UniProtKB-KW"/>
</dbReference>
<feature type="compositionally biased region" description="Low complexity" evidence="7">
    <location>
        <begin position="239"/>
        <end position="254"/>
    </location>
</feature>
<comment type="cofactor">
    <cofactor evidence="6">
        <name>[2Fe-2S] cluster</name>
        <dbReference type="ChEBI" id="CHEBI:190135"/>
    </cofactor>
</comment>